<feature type="transmembrane region" description="Helical" evidence="1">
    <location>
        <begin position="338"/>
        <end position="359"/>
    </location>
</feature>
<reference evidence="2 3" key="1">
    <citation type="submission" date="2014-10" db="EMBL/GenBank/DDBJ databases">
        <title>Kaistella solincola genome.</title>
        <authorList>
            <person name="Newman J.D."/>
        </authorList>
    </citation>
    <scope>NUCLEOTIDE SEQUENCE [LARGE SCALE GENOMIC DNA]</scope>
    <source>
        <strain evidence="2 3">DSM 22468</strain>
    </source>
</reference>
<protein>
    <submittedName>
        <fullName evidence="2">Beta-carotene 15,15'-monooxygenase</fullName>
    </submittedName>
</protein>
<keyword evidence="3" id="KW-1185">Reference proteome</keyword>
<dbReference type="Pfam" id="PF13687">
    <property type="entry name" value="DUF4153"/>
    <property type="match status" value="1"/>
</dbReference>
<dbReference type="InterPro" id="IPR025291">
    <property type="entry name" value="DUF4153"/>
</dbReference>
<feature type="transmembrane region" description="Helical" evidence="1">
    <location>
        <begin position="231"/>
        <end position="250"/>
    </location>
</feature>
<evidence type="ECO:0000313" key="2">
    <source>
        <dbReference type="EMBL" id="KIA84904.1"/>
    </source>
</evidence>
<feature type="transmembrane region" description="Helical" evidence="1">
    <location>
        <begin position="12"/>
        <end position="39"/>
    </location>
</feature>
<feature type="transmembrane region" description="Helical" evidence="1">
    <location>
        <begin position="96"/>
        <end position="113"/>
    </location>
</feature>
<feature type="transmembrane region" description="Helical" evidence="1">
    <location>
        <begin position="371"/>
        <end position="391"/>
    </location>
</feature>
<feature type="transmembrane region" description="Helical" evidence="1">
    <location>
        <begin position="271"/>
        <end position="289"/>
    </location>
</feature>
<accession>A0ABR4ZTB8</accession>
<dbReference type="Proteomes" id="UP000031275">
    <property type="component" value="Unassembled WGS sequence"/>
</dbReference>
<comment type="caution">
    <text evidence="2">The sequence shown here is derived from an EMBL/GenBank/DDBJ whole genome shotgun (WGS) entry which is preliminary data.</text>
</comment>
<keyword evidence="1" id="KW-1133">Transmembrane helix</keyword>
<evidence type="ECO:0000313" key="3">
    <source>
        <dbReference type="Proteomes" id="UP000031275"/>
    </source>
</evidence>
<sequence length="456" mass="52906">MKTHQLILLSTVLFVTIFYGEDLGLNLGILGIFYAVLALVTSPEKRRDPIFLVLFATTVFSSMAFAWFGDFASFLAVFTSAFLLAFQKKRQDLRNILVIPVFVLNFFTFPYRFLQFEDWLPKNDRMESFKKVIAVVLIPLLLIVAFVGVYALGSEHFSSVFLDFKIDFNFWQFFVLGVLGLFLAFNFWNFHIPQFFHSLNHHLKNEFSSEPKNTRPAFPFLDLNTEVRSGIISFTALNVLLLIFIITFNYEQFVEISKTPSQLSAETHNRVYAVIVSVVMAVLVIMFYFKKGLNVDRNSKYLITLTKTWIFLNAVLILSAAAKNAEYVLNLGFTYKRLAVFAFLTLSIIGLITTFLKIQNNKANAYIFNHMVWYFYGTILVSSFFNWGAFLTSQNLKKNNFDLHYHLRSVNFNQKQLLLFAVKKGDLKLAQELEKKIAEEKRKPFLSKIIYYHKFN</sequence>
<feature type="transmembrane region" description="Helical" evidence="1">
    <location>
        <begin position="173"/>
        <end position="192"/>
    </location>
</feature>
<dbReference type="EMBL" id="JSYK01000001">
    <property type="protein sequence ID" value="KIA84904.1"/>
    <property type="molecule type" value="Genomic_DNA"/>
</dbReference>
<keyword evidence="1" id="KW-0812">Transmembrane</keyword>
<keyword evidence="1" id="KW-0472">Membrane</keyword>
<name>A0ABR4ZTB8_9FLAO</name>
<organism evidence="2 3">
    <name type="scientific">Kaistella solincola</name>
    <dbReference type="NCBI Taxonomy" id="510955"/>
    <lineage>
        <taxon>Bacteria</taxon>
        <taxon>Pseudomonadati</taxon>
        <taxon>Bacteroidota</taxon>
        <taxon>Flavobacteriia</taxon>
        <taxon>Flavobacteriales</taxon>
        <taxon>Weeksellaceae</taxon>
        <taxon>Chryseobacterium group</taxon>
        <taxon>Kaistella</taxon>
    </lineage>
</organism>
<gene>
    <name evidence="2" type="ORF">OA84_00055</name>
</gene>
<feature type="transmembrane region" description="Helical" evidence="1">
    <location>
        <begin position="51"/>
        <end position="84"/>
    </location>
</feature>
<feature type="transmembrane region" description="Helical" evidence="1">
    <location>
        <begin position="133"/>
        <end position="152"/>
    </location>
</feature>
<evidence type="ECO:0000256" key="1">
    <source>
        <dbReference type="SAM" id="Phobius"/>
    </source>
</evidence>
<dbReference type="RefSeq" id="WP_039340574.1">
    <property type="nucleotide sequence ID" value="NZ_JSYK01000001.1"/>
</dbReference>
<proteinExistence type="predicted"/>